<proteinExistence type="predicted"/>
<comment type="caution">
    <text evidence="3">The sequence shown here is derived from an EMBL/GenBank/DDBJ whole genome shotgun (WGS) entry which is preliminary data.</text>
</comment>
<evidence type="ECO:0000313" key="4">
    <source>
        <dbReference type="Proteomes" id="UP000675968"/>
    </source>
</evidence>
<evidence type="ECO:0000256" key="1">
    <source>
        <dbReference type="SAM" id="MobiDB-lite"/>
    </source>
</evidence>
<protein>
    <submittedName>
        <fullName evidence="3">Uncharacterized protein</fullName>
    </submittedName>
</protein>
<reference evidence="3" key="2">
    <citation type="submission" date="2021-05" db="EMBL/GenBank/DDBJ databases">
        <title>Protein family content uncovers lineage relationships and bacterial pathway maintenance mechanisms in DPANN archaea.</title>
        <authorList>
            <person name="Castelle C.J."/>
            <person name="Meheust R."/>
            <person name="Jaffe A.L."/>
            <person name="Seitz K."/>
            <person name="Gong X."/>
            <person name="Baker B.J."/>
            <person name="Banfield J.F."/>
        </authorList>
    </citation>
    <scope>NUCLEOTIDE SEQUENCE</scope>
    <source>
        <strain evidence="3">RIFCSPLOWO2_01_FULL_AR10_48_17</strain>
    </source>
</reference>
<dbReference type="EMBL" id="JAGVWC010000011">
    <property type="protein sequence ID" value="MBS3062004.1"/>
    <property type="molecule type" value="Genomic_DNA"/>
</dbReference>
<dbReference type="Proteomes" id="UP000675968">
    <property type="component" value="Unassembled WGS sequence"/>
</dbReference>
<sequence length="537" mass="56617">MQEKFINSFKAICDMSQGFGSVFGRYGLLFYVLVSVLLLGCLSSSSPETIVKDFPQVKQFLASHPNAVLSFGSYPKASFEADANYWTENCDQNIASRDFYSGTFKDADLVLVVLVDQNLQLVCAFEKQTGFSNPSDLNASDSNSDADQNTGVSDQNGSPVPDANQVVPDLNQTPPNPCENPWNCSLWTLCDGNKQTRTCSLKSGCVIDQNKPSESLPCTFQAGLKNCSDQNGVICASNQACTGGYINANNTGLCCTACSFKFCADLNGSVCDVNKVCSVSVVSSKDTNSCCTGTCAAIDPCAGVTCADSNKTCVAGTCVLKTCAQMNGSVCGTGLSCSTTVVDANGSNACCTGTCQAPPAPTCSAQGGQICSVGSACIVDFLPQTGIHYTPDENGWSTASDSAYCCDINRTEVYGCASGDLSIAGPATWGLGFDDNELRVSGFVVDYGFSDSNKLGATMIPVELYIDGVLAAEYTQVYAHENGVLTSFANAINSGTHILYYQTDSNLLGKTVRVVIDPNDLFVETSSSNNEYQGTIQ</sequence>
<feature type="compositionally biased region" description="Low complexity" evidence="1">
    <location>
        <begin position="134"/>
        <end position="149"/>
    </location>
</feature>
<dbReference type="AlphaFoldDB" id="A0A8T4L630"/>
<evidence type="ECO:0000313" key="3">
    <source>
        <dbReference type="EMBL" id="MBS3062004.1"/>
    </source>
</evidence>
<accession>A0A8T4L630</accession>
<evidence type="ECO:0000256" key="2">
    <source>
        <dbReference type="SAM" id="Phobius"/>
    </source>
</evidence>
<feature type="transmembrane region" description="Helical" evidence="2">
    <location>
        <begin position="26"/>
        <end position="45"/>
    </location>
</feature>
<reference evidence="3" key="1">
    <citation type="submission" date="2021-03" db="EMBL/GenBank/DDBJ databases">
        <authorList>
            <person name="Jaffe A."/>
        </authorList>
    </citation>
    <scope>NUCLEOTIDE SEQUENCE</scope>
    <source>
        <strain evidence="3">RIFCSPLOWO2_01_FULL_AR10_48_17</strain>
    </source>
</reference>
<gene>
    <name evidence="3" type="ORF">J4215_05475</name>
</gene>
<keyword evidence="2" id="KW-0472">Membrane</keyword>
<keyword evidence="2" id="KW-0812">Transmembrane</keyword>
<name>A0A8T4L630_9ARCH</name>
<organism evidence="3 4">
    <name type="scientific">Candidatus Iainarchaeum sp</name>
    <dbReference type="NCBI Taxonomy" id="3101447"/>
    <lineage>
        <taxon>Archaea</taxon>
        <taxon>Candidatus Iainarchaeota</taxon>
        <taxon>Candidatus Iainarchaeia</taxon>
        <taxon>Candidatus Iainarchaeales</taxon>
        <taxon>Candidatus Iainarchaeaceae</taxon>
        <taxon>Candidatus Iainarchaeum</taxon>
    </lineage>
</organism>
<feature type="region of interest" description="Disordered" evidence="1">
    <location>
        <begin position="134"/>
        <end position="172"/>
    </location>
</feature>
<keyword evidence="2" id="KW-1133">Transmembrane helix</keyword>